<dbReference type="AlphaFoldDB" id="A0A5C5Q3B8"/>
<proteinExistence type="inferred from homology"/>
<gene>
    <name evidence="8" type="ORF">FJD37_10620</name>
</gene>
<dbReference type="Pfam" id="PF00296">
    <property type="entry name" value="Bac_luciferase"/>
    <property type="match status" value="1"/>
</dbReference>
<dbReference type="InterPro" id="IPR016215">
    <property type="entry name" value="NTA_MOA"/>
</dbReference>
<accession>A0A5C5Q3B8</accession>
<keyword evidence="3" id="KW-0560">Oxidoreductase</keyword>
<evidence type="ECO:0000259" key="7">
    <source>
        <dbReference type="Pfam" id="PF00296"/>
    </source>
</evidence>
<keyword evidence="2 6" id="KW-0288">FMN</keyword>
<protein>
    <submittedName>
        <fullName evidence="8">LLM class flavin-dependent oxidoreductase</fullName>
    </submittedName>
</protein>
<dbReference type="SUPFAM" id="SSF51679">
    <property type="entry name" value="Bacterial luciferase-like"/>
    <property type="match status" value="1"/>
</dbReference>
<dbReference type="NCBIfam" id="TIGR03860">
    <property type="entry name" value="FMN_nitrolo"/>
    <property type="match status" value="1"/>
</dbReference>
<comment type="caution">
    <text evidence="8">The sequence shown here is derived from an EMBL/GenBank/DDBJ whole genome shotgun (WGS) entry which is preliminary data.</text>
</comment>
<dbReference type="Proteomes" id="UP000317901">
    <property type="component" value="Unassembled WGS sequence"/>
</dbReference>
<dbReference type="PANTHER" id="PTHR30011">
    <property type="entry name" value="ALKANESULFONATE MONOOXYGENASE-RELATED"/>
    <property type="match status" value="1"/>
</dbReference>
<dbReference type="InterPro" id="IPR011251">
    <property type="entry name" value="Luciferase-like_dom"/>
</dbReference>
<evidence type="ECO:0000256" key="2">
    <source>
        <dbReference type="ARBA" id="ARBA00022643"/>
    </source>
</evidence>
<dbReference type="CDD" id="cd01095">
    <property type="entry name" value="Nitrilotriacetate_monoxgenase"/>
    <property type="match status" value="1"/>
</dbReference>
<feature type="binding site" evidence="6">
    <location>
        <position position="223"/>
    </location>
    <ligand>
        <name>FMN</name>
        <dbReference type="ChEBI" id="CHEBI:58210"/>
    </ligand>
</feature>
<feature type="binding site" evidence="6">
    <location>
        <position position="98"/>
    </location>
    <ligand>
        <name>FMN</name>
        <dbReference type="ChEBI" id="CHEBI:58210"/>
    </ligand>
</feature>
<dbReference type="GO" id="GO:0016705">
    <property type="term" value="F:oxidoreductase activity, acting on paired donors, with incorporation or reduction of molecular oxygen"/>
    <property type="evidence" value="ECO:0007669"/>
    <property type="project" value="InterPro"/>
</dbReference>
<keyword evidence="4" id="KW-0503">Monooxygenase</keyword>
<dbReference type="OrthoDB" id="6133319at2"/>
<evidence type="ECO:0000256" key="6">
    <source>
        <dbReference type="PIRSR" id="PIRSR000337-1"/>
    </source>
</evidence>
<name>A0A5C5Q3B8_9PSED</name>
<dbReference type="GO" id="GO:0004497">
    <property type="term" value="F:monooxygenase activity"/>
    <property type="evidence" value="ECO:0007669"/>
    <property type="project" value="UniProtKB-KW"/>
</dbReference>
<evidence type="ECO:0000313" key="9">
    <source>
        <dbReference type="Proteomes" id="UP000317901"/>
    </source>
</evidence>
<dbReference type="Gene3D" id="3.20.20.30">
    <property type="entry name" value="Luciferase-like domain"/>
    <property type="match status" value="1"/>
</dbReference>
<evidence type="ECO:0000256" key="3">
    <source>
        <dbReference type="ARBA" id="ARBA00023002"/>
    </source>
</evidence>
<reference evidence="8 9" key="1">
    <citation type="submission" date="2019-06" db="EMBL/GenBank/DDBJ databases">
        <title>Pseudomonas bimorpha sp. nov. isolated from bovine raw milk and skim milk concentrate.</title>
        <authorList>
            <person name="Hofmann K."/>
            <person name="Huptas C."/>
            <person name="Doll E."/>
            <person name="Scherer S."/>
            <person name="Wenning M."/>
        </authorList>
    </citation>
    <scope>NUCLEOTIDE SEQUENCE [LARGE SCALE GENOMIC DNA]</scope>
    <source>
        <strain evidence="8 9">DSM 108990</strain>
    </source>
</reference>
<feature type="domain" description="Luciferase-like" evidence="7">
    <location>
        <begin position="26"/>
        <end position="385"/>
    </location>
</feature>
<dbReference type="PANTHER" id="PTHR30011:SF16">
    <property type="entry name" value="C2H2 FINGER DOMAIN TRANSCRIPTION FACTOR (EUROFUNG)-RELATED"/>
    <property type="match status" value="1"/>
</dbReference>
<dbReference type="InterPro" id="IPR051260">
    <property type="entry name" value="Diverse_substr_monoxygenases"/>
</dbReference>
<evidence type="ECO:0000256" key="4">
    <source>
        <dbReference type="ARBA" id="ARBA00023033"/>
    </source>
</evidence>
<dbReference type="InterPro" id="IPR036661">
    <property type="entry name" value="Luciferase-like_sf"/>
</dbReference>
<dbReference type="PIRSF" id="PIRSF000337">
    <property type="entry name" value="NTA_MOA"/>
    <property type="match status" value="1"/>
</dbReference>
<feature type="binding site" evidence="6">
    <location>
        <position position="152"/>
    </location>
    <ligand>
        <name>FMN</name>
        <dbReference type="ChEBI" id="CHEBI:58210"/>
    </ligand>
</feature>
<evidence type="ECO:0000256" key="5">
    <source>
        <dbReference type="ARBA" id="ARBA00033748"/>
    </source>
</evidence>
<feature type="binding site" evidence="6">
    <location>
        <position position="56"/>
    </location>
    <ligand>
        <name>FMN</name>
        <dbReference type="ChEBI" id="CHEBI:58210"/>
    </ligand>
</feature>
<keyword evidence="1 6" id="KW-0285">Flavoprotein</keyword>
<evidence type="ECO:0000256" key="1">
    <source>
        <dbReference type="ARBA" id="ARBA00022630"/>
    </source>
</evidence>
<dbReference type="EMBL" id="VFIP01000016">
    <property type="protein sequence ID" value="TWR95266.1"/>
    <property type="molecule type" value="Genomic_DNA"/>
</dbReference>
<sequence length="451" mass="50101">MSKKLRLGAFLSGSGQHISAWQHPNAHAHCTYDIEYFKRLAQTAERGLFDAFFLADSLCATWGADIRAGLSDQNSFYEPVTLFSALSMVTQHLGFIATATTSYEEPYSLARKFASLDHLSAGRAGWNVVTSTDDDTARNFGLSQQDAALNRYARAEEFVDTVTELWDSWEDDVFIGDKASGQYFDPSKVHTTNHYSRFFSVKGPLNIARPPQGYPVIVQAGQSEPGLELAARTAEVVFTAQQNLEEAQAFYRDLKGRMGKFGRSVDELLIMPGVAIYVAPTQEQAQAKLDELNSLINPKAGLALLKTLVGDVDLSAYPLDGPLPDLPAPRGSISRQQLLVNIAREHNFSIRQLYEWIATARGHLTLVGTPTQIVDQLQTWFEQGAADGFNIMPPQLPNSLDDFVELVIPELQRRGLFRTEYEGRTLRENLGLARPQNQFSEAAKQRPKVQA</sequence>
<organism evidence="8 9">
    <name type="scientific">Pseudomonas saxonica</name>
    <dbReference type="NCBI Taxonomy" id="2600598"/>
    <lineage>
        <taxon>Bacteria</taxon>
        <taxon>Pseudomonadati</taxon>
        <taxon>Pseudomonadota</taxon>
        <taxon>Gammaproteobacteria</taxon>
        <taxon>Pseudomonadales</taxon>
        <taxon>Pseudomonadaceae</taxon>
        <taxon>Pseudomonas</taxon>
    </lineage>
</organism>
<evidence type="ECO:0000313" key="8">
    <source>
        <dbReference type="EMBL" id="TWR95266.1"/>
    </source>
</evidence>
<comment type="similarity">
    <text evidence="5">Belongs to the NtaA/SnaA/DszA monooxygenase family.</text>
</comment>
<dbReference type="RefSeq" id="WP_146426165.1">
    <property type="nucleotide sequence ID" value="NZ_VFIP01000016.1"/>
</dbReference>